<dbReference type="Pfam" id="PF08327">
    <property type="entry name" value="AHSA1"/>
    <property type="match status" value="1"/>
</dbReference>
<dbReference type="CDD" id="cd07814">
    <property type="entry name" value="SRPBCC_CalC_Aha1-like"/>
    <property type="match status" value="1"/>
</dbReference>
<protein>
    <submittedName>
        <fullName evidence="3">SRPBCC domain-containing protein</fullName>
    </submittedName>
</protein>
<gene>
    <name evidence="3" type="ORF">IFJ75_04975</name>
</gene>
<evidence type="ECO:0000313" key="4">
    <source>
        <dbReference type="Proteomes" id="UP000663918"/>
    </source>
</evidence>
<feature type="domain" description="Activator of Hsp90 ATPase homologue 1/2-like C-terminal" evidence="2">
    <location>
        <begin position="17"/>
        <end position="136"/>
    </location>
</feature>
<organism evidence="3 4">
    <name type="scientific">Brevundimonas goettingensis</name>
    <dbReference type="NCBI Taxonomy" id="2774190"/>
    <lineage>
        <taxon>Bacteria</taxon>
        <taxon>Pseudomonadati</taxon>
        <taxon>Pseudomonadota</taxon>
        <taxon>Alphaproteobacteria</taxon>
        <taxon>Caulobacterales</taxon>
        <taxon>Caulobacteraceae</taxon>
        <taxon>Brevundimonas</taxon>
    </lineage>
</organism>
<dbReference type="InterPro" id="IPR023393">
    <property type="entry name" value="START-like_dom_sf"/>
</dbReference>
<sequence length="140" mass="15866">MTANTESVVVERDYPHAPEKLWRALTQPHLIEEWLMKNDFVPEVGHGFKLRGDWGGVLDCKVLTLEPERTLAYSWDFDSEDPAYALKSVVTFTLTPTDGGVHLRMEQAGFRPEQKQASGGARFGWSKFLDNLDQLLTQEG</sequence>
<evidence type="ECO:0000259" key="2">
    <source>
        <dbReference type="Pfam" id="PF08327"/>
    </source>
</evidence>
<dbReference type="InterPro" id="IPR013538">
    <property type="entry name" value="ASHA1/2-like_C"/>
</dbReference>
<dbReference type="Proteomes" id="UP000663918">
    <property type="component" value="Chromosome"/>
</dbReference>
<dbReference type="KEGG" id="bgoe:IFJ75_04975"/>
<evidence type="ECO:0000313" key="3">
    <source>
        <dbReference type="EMBL" id="QTC92255.1"/>
    </source>
</evidence>
<reference evidence="3" key="1">
    <citation type="submission" date="2020-09" db="EMBL/GenBank/DDBJ databases">
        <title>Brevundimonas sp. LVF2 isolated from a puddle in Goettingen, Germany.</title>
        <authorList>
            <person name="Friedrich I."/>
            <person name="Klassen A."/>
            <person name="Hannes N."/>
            <person name="Schneider D."/>
            <person name="Hertel R."/>
            <person name="Daniel R."/>
        </authorList>
    </citation>
    <scope>NUCLEOTIDE SEQUENCE</scope>
    <source>
        <strain evidence="3">LVF2</strain>
    </source>
</reference>
<evidence type="ECO:0000256" key="1">
    <source>
        <dbReference type="ARBA" id="ARBA00006817"/>
    </source>
</evidence>
<dbReference type="Gene3D" id="3.30.530.20">
    <property type="match status" value="1"/>
</dbReference>
<dbReference type="EMBL" id="CP062222">
    <property type="protein sequence ID" value="QTC92255.1"/>
    <property type="molecule type" value="Genomic_DNA"/>
</dbReference>
<dbReference type="RefSeq" id="WP_207931536.1">
    <property type="nucleotide sequence ID" value="NZ_CP062222.1"/>
</dbReference>
<dbReference type="AlphaFoldDB" id="A0A975C2D9"/>
<proteinExistence type="inferred from homology"/>
<keyword evidence="4" id="KW-1185">Reference proteome</keyword>
<comment type="similarity">
    <text evidence="1">Belongs to the AHA1 family.</text>
</comment>
<accession>A0A975C2D9</accession>
<name>A0A975C2D9_9CAUL</name>
<dbReference type="SUPFAM" id="SSF55961">
    <property type="entry name" value="Bet v1-like"/>
    <property type="match status" value="1"/>
</dbReference>